<protein>
    <submittedName>
        <fullName evidence="1">Uncharacterized protein</fullName>
    </submittedName>
</protein>
<gene>
    <name evidence="1" type="ORF">U9M48_041124</name>
</gene>
<evidence type="ECO:0000313" key="2">
    <source>
        <dbReference type="Proteomes" id="UP001341281"/>
    </source>
</evidence>
<dbReference type="AlphaFoldDB" id="A0AAQ3UMI8"/>
<evidence type="ECO:0000313" key="1">
    <source>
        <dbReference type="EMBL" id="WVZ95343.1"/>
    </source>
</evidence>
<accession>A0AAQ3UMI8</accession>
<proteinExistence type="predicted"/>
<dbReference type="EMBL" id="CP144753">
    <property type="protein sequence ID" value="WVZ95343.1"/>
    <property type="molecule type" value="Genomic_DNA"/>
</dbReference>
<dbReference type="Proteomes" id="UP001341281">
    <property type="component" value="Chromosome 09"/>
</dbReference>
<organism evidence="1 2">
    <name type="scientific">Paspalum notatum var. saurae</name>
    <dbReference type="NCBI Taxonomy" id="547442"/>
    <lineage>
        <taxon>Eukaryota</taxon>
        <taxon>Viridiplantae</taxon>
        <taxon>Streptophyta</taxon>
        <taxon>Embryophyta</taxon>
        <taxon>Tracheophyta</taxon>
        <taxon>Spermatophyta</taxon>
        <taxon>Magnoliopsida</taxon>
        <taxon>Liliopsida</taxon>
        <taxon>Poales</taxon>
        <taxon>Poaceae</taxon>
        <taxon>PACMAD clade</taxon>
        <taxon>Panicoideae</taxon>
        <taxon>Andropogonodae</taxon>
        <taxon>Paspaleae</taxon>
        <taxon>Paspalinae</taxon>
        <taxon>Paspalum</taxon>
    </lineage>
</organism>
<reference evidence="1 2" key="1">
    <citation type="submission" date="2024-02" db="EMBL/GenBank/DDBJ databases">
        <title>High-quality chromosome-scale genome assembly of Pensacola bahiagrass (Paspalum notatum Flugge var. saurae).</title>
        <authorList>
            <person name="Vega J.M."/>
            <person name="Podio M."/>
            <person name="Orjuela J."/>
            <person name="Siena L.A."/>
            <person name="Pessino S.C."/>
            <person name="Combes M.C."/>
            <person name="Mariac C."/>
            <person name="Albertini E."/>
            <person name="Pupilli F."/>
            <person name="Ortiz J.P.A."/>
            <person name="Leblanc O."/>
        </authorList>
    </citation>
    <scope>NUCLEOTIDE SEQUENCE [LARGE SCALE GENOMIC DNA]</scope>
    <source>
        <strain evidence="1">R1</strain>
        <tissue evidence="1">Leaf</tissue>
    </source>
</reference>
<keyword evidence="2" id="KW-1185">Reference proteome</keyword>
<sequence length="137" mass="15154">MERRDDKLPKYIPSTSTCMSSSKERRCKLPLAGRQSFFFFFFFAGPGPPAGAEHACMQRQCTPINTRFAHKVAATRPRATAATKIPRARATASCLDPIPWQHASAFNSGLHWDEGPLLVVPACRECTAVQLLAPICY</sequence>
<name>A0AAQ3UMI8_PASNO</name>